<dbReference type="AlphaFoldDB" id="A0AAN9FFI2"/>
<evidence type="ECO:0000313" key="1">
    <source>
        <dbReference type="EMBL" id="KAK7272338.1"/>
    </source>
</evidence>
<proteinExistence type="predicted"/>
<gene>
    <name evidence="1" type="ORF">RJT34_28862</name>
</gene>
<dbReference type="Proteomes" id="UP001359559">
    <property type="component" value="Unassembled WGS sequence"/>
</dbReference>
<comment type="caution">
    <text evidence="1">The sequence shown here is derived from an EMBL/GenBank/DDBJ whole genome shotgun (WGS) entry which is preliminary data.</text>
</comment>
<accession>A0AAN9FFI2</accession>
<name>A0AAN9FFI2_CLITE</name>
<evidence type="ECO:0000313" key="2">
    <source>
        <dbReference type="Proteomes" id="UP001359559"/>
    </source>
</evidence>
<protein>
    <submittedName>
        <fullName evidence="1">Uncharacterized protein</fullName>
    </submittedName>
</protein>
<reference evidence="1 2" key="1">
    <citation type="submission" date="2024-01" db="EMBL/GenBank/DDBJ databases">
        <title>The genomes of 5 underutilized Papilionoideae crops provide insights into root nodulation and disease resistance.</title>
        <authorList>
            <person name="Yuan L."/>
        </authorList>
    </citation>
    <scope>NUCLEOTIDE SEQUENCE [LARGE SCALE GENOMIC DNA]</scope>
    <source>
        <strain evidence="1">LY-2023</strain>
        <tissue evidence="1">Leaf</tissue>
    </source>
</reference>
<dbReference type="EMBL" id="JAYKXN010000007">
    <property type="protein sequence ID" value="KAK7272338.1"/>
    <property type="molecule type" value="Genomic_DNA"/>
</dbReference>
<keyword evidence="2" id="KW-1185">Reference proteome</keyword>
<organism evidence="1 2">
    <name type="scientific">Clitoria ternatea</name>
    <name type="common">Butterfly pea</name>
    <dbReference type="NCBI Taxonomy" id="43366"/>
    <lineage>
        <taxon>Eukaryota</taxon>
        <taxon>Viridiplantae</taxon>
        <taxon>Streptophyta</taxon>
        <taxon>Embryophyta</taxon>
        <taxon>Tracheophyta</taxon>
        <taxon>Spermatophyta</taxon>
        <taxon>Magnoliopsida</taxon>
        <taxon>eudicotyledons</taxon>
        <taxon>Gunneridae</taxon>
        <taxon>Pentapetalae</taxon>
        <taxon>rosids</taxon>
        <taxon>fabids</taxon>
        <taxon>Fabales</taxon>
        <taxon>Fabaceae</taxon>
        <taxon>Papilionoideae</taxon>
        <taxon>50 kb inversion clade</taxon>
        <taxon>NPAAA clade</taxon>
        <taxon>indigoferoid/millettioid clade</taxon>
        <taxon>Phaseoleae</taxon>
        <taxon>Clitoria</taxon>
    </lineage>
</organism>
<sequence length="89" mass="10299">MFSLRRICLWLSLRGGLEVQKWGVLSSKAKTRKQKSETPWWWSSYSCIMELEKLKNKRVLSAEEEARRRPGLVEVIVDSVKVVGGGFMQ</sequence>